<sequence>MSLLSTVQIHIYVHNGTTLAISFSYNPCHQAPHHPQPSRICRRLSRWWWSLSLCCSFGARPAPSEYLVGGDDGWGFGDYDAWANARSFAPGDVLLFEYVKGQHNVYEVTEAAHRSCDDSGAGAVLATYDSGSDMVVLAEAKTYWFICQIPGHCMGGMKLAVIVSSAAAGPAAPPFPSSAAARGASPISWAAWAGLVLLGVRVLVNRAS</sequence>
<dbReference type="Proteomes" id="UP001732700">
    <property type="component" value="Chromosome 2A"/>
</dbReference>
<accession>A0ACD5UK50</accession>
<evidence type="ECO:0000313" key="1">
    <source>
        <dbReference type="EnsemblPlants" id="AVESA.00010b.r2.2AG0261160.1.CDS"/>
    </source>
</evidence>
<reference evidence="1" key="2">
    <citation type="submission" date="2025-09" db="UniProtKB">
        <authorList>
            <consortium name="EnsemblPlants"/>
        </authorList>
    </citation>
    <scope>IDENTIFICATION</scope>
</reference>
<proteinExistence type="predicted"/>
<keyword evidence="2" id="KW-1185">Reference proteome</keyword>
<protein>
    <submittedName>
        <fullName evidence="1">Uncharacterized protein</fullName>
    </submittedName>
</protein>
<reference evidence="1" key="1">
    <citation type="submission" date="2021-05" db="EMBL/GenBank/DDBJ databases">
        <authorList>
            <person name="Scholz U."/>
            <person name="Mascher M."/>
            <person name="Fiebig A."/>
        </authorList>
    </citation>
    <scope>NUCLEOTIDE SEQUENCE [LARGE SCALE GENOMIC DNA]</scope>
</reference>
<organism evidence="1 2">
    <name type="scientific">Avena sativa</name>
    <name type="common">Oat</name>
    <dbReference type="NCBI Taxonomy" id="4498"/>
    <lineage>
        <taxon>Eukaryota</taxon>
        <taxon>Viridiplantae</taxon>
        <taxon>Streptophyta</taxon>
        <taxon>Embryophyta</taxon>
        <taxon>Tracheophyta</taxon>
        <taxon>Spermatophyta</taxon>
        <taxon>Magnoliopsida</taxon>
        <taxon>Liliopsida</taxon>
        <taxon>Poales</taxon>
        <taxon>Poaceae</taxon>
        <taxon>BOP clade</taxon>
        <taxon>Pooideae</taxon>
        <taxon>Poodae</taxon>
        <taxon>Poeae</taxon>
        <taxon>Poeae Chloroplast Group 1 (Aveneae type)</taxon>
        <taxon>Aveninae</taxon>
        <taxon>Avena</taxon>
    </lineage>
</organism>
<dbReference type="EnsemblPlants" id="AVESA.00010b.r2.2AG0261160.1">
    <property type="protein sequence ID" value="AVESA.00010b.r2.2AG0261160.1.CDS"/>
    <property type="gene ID" value="AVESA.00010b.r2.2AG0261160"/>
</dbReference>
<evidence type="ECO:0000313" key="2">
    <source>
        <dbReference type="Proteomes" id="UP001732700"/>
    </source>
</evidence>
<name>A0ACD5UK50_AVESA</name>